<proteinExistence type="predicted"/>
<accession>A0A5A7PZ30</accession>
<dbReference type="AlphaFoldDB" id="A0A5A7PZ30"/>
<evidence type="ECO:0000313" key="2">
    <source>
        <dbReference type="Proteomes" id="UP000325081"/>
    </source>
</evidence>
<dbReference type="EMBL" id="BKCP01005417">
    <property type="protein sequence ID" value="GER38034.1"/>
    <property type="molecule type" value="Genomic_DNA"/>
</dbReference>
<comment type="caution">
    <text evidence="1">The sequence shown here is derived from an EMBL/GenBank/DDBJ whole genome shotgun (WGS) entry which is preliminary data.</text>
</comment>
<evidence type="ECO:0000313" key="1">
    <source>
        <dbReference type="EMBL" id="GER38034.1"/>
    </source>
</evidence>
<protein>
    <submittedName>
        <fullName evidence="1">Plant Tudor-like RNA-binding protein</fullName>
    </submittedName>
</protein>
<gene>
    <name evidence="1" type="ORF">STAS_14493</name>
</gene>
<organism evidence="1 2">
    <name type="scientific">Striga asiatica</name>
    <name type="common">Asiatic witchweed</name>
    <name type="synonym">Buchnera asiatica</name>
    <dbReference type="NCBI Taxonomy" id="4170"/>
    <lineage>
        <taxon>Eukaryota</taxon>
        <taxon>Viridiplantae</taxon>
        <taxon>Streptophyta</taxon>
        <taxon>Embryophyta</taxon>
        <taxon>Tracheophyta</taxon>
        <taxon>Spermatophyta</taxon>
        <taxon>Magnoliopsida</taxon>
        <taxon>eudicotyledons</taxon>
        <taxon>Gunneridae</taxon>
        <taxon>Pentapetalae</taxon>
        <taxon>asterids</taxon>
        <taxon>lamiids</taxon>
        <taxon>Lamiales</taxon>
        <taxon>Orobanchaceae</taxon>
        <taxon>Buchnereae</taxon>
        <taxon>Striga</taxon>
    </lineage>
</organism>
<dbReference type="Proteomes" id="UP000325081">
    <property type="component" value="Unassembled WGS sequence"/>
</dbReference>
<reference evidence="2" key="1">
    <citation type="journal article" date="2019" name="Curr. Biol.">
        <title>Genome Sequence of Striga asiatica Provides Insight into the Evolution of Plant Parasitism.</title>
        <authorList>
            <person name="Yoshida S."/>
            <person name="Kim S."/>
            <person name="Wafula E.K."/>
            <person name="Tanskanen J."/>
            <person name="Kim Y.M."/>
            <person name="Honaas L."/>
            <person name="Yang Z."/>
            <person name="Spallek T."/>
            <person name="Conn C.E."/>
            <person name="Ichihashi Y."/>
            <person name="Cheong K."/>
            <person name="Cui S."/>
            <person name="Der J.P."/>
            <person name="Gundlach H."/>
            <person name="Jiao Y."/>
            <person name="Hori C."/>
            <person name="Ishida J.K."/>
            <person name="Kasahara H."/>
            <person name="Kiba T."/>
            <person name="Kim M.S."/>
            <person name="Koo N."/>
            <person name="Laohavisit A."/>
            <person name="Lee Y.H."/>
            <person name="Lumba S."/>
            <person name="McCourt P."/>
            <person name="Mortimer J.C."/>
            <person name="Mutuku J.M."/>
            <person name="Nomura T."/>
            <person name="Sasaki-Sekimoto Y."/>
            <person name="Seto Y."/>
            <person name="Wang Y."/>
            <person name="Wakatake T."/>
            <person name="Sakakibara H."/>
            <person name="Demura T."/>
            <person name="Yamaguchi S."/>
            <person name="Yoneyama K."/>
            <person name="Manabe R.I."/>
            <person name="Nelson D.C."/>
            <person name="Schulman A.H."/>
            <person name="Timko M.P."/>
            <person name="dePamphilis C.W."/>
            <person name="Choi D."/>
            <person name="Shirasu K."/>
        </authorList>
    </citation>
    <scope>NUCLEOTIDE SEQUENCE [LARGE SCALE GENOMIC DNA]</scope>
    <source>
        <strain evidence="2">cv. UVA1</strain>
    </source>
</reference>
<sequence length="142" mass="15763">MTFRLLDAILVGLERLLLLRHFYLWEEIWKCLSVNRGRKKVGHEKKGEREVIDTVECRVHLRSGLLSVDSHFPHSQQQNGLSKGVKFGECVIIISVEGLEGSIEVCWGIISKASEGIKEVCSGSEEIGYGTVGNCCDTVGNC</sequence>
<name>A0A5A7PZ30_STRAF</name>
<keyword evidence="2" id="KW-1185">Reference proteome</keyword>